<feature type="domain" description="Ycf2 N-terminal" evidence="1">
    <location>
        <begin position="1"/>
        <end position="108"/>
    </location>
</feature>
<reference evidence="2" key="1">
    <citation type="submission" date="2023-04" db="EMBL/GenBank/DDBJ databases">
        <authorList>
            <person name="Vijverberg K."/>
            <person name="Xiong W."/>
            <person name="Schranz E."/>
        </authorList>
    </citation>
    <scope>NUCLEOTIDE SEQUENCE</scope>
</reference>
<evidence type="ECO:0000259" key="1">
    <source>
        <dbReference type="Pfam" id="PF05695"/>
    </source>
</evidence>
<dbReference type="InterPro" id="IPR056777">
    <property type="entry name" value="Ycf2_N"/>
</dbReference>
<proteinExistence type="predicted"/>
<dbReference type="EMBL" id="OX465080">
    <property type="protein sequence ID" value="CAI9282673.1"/>
    <property type="molecule type" value="Genomic_DNA"/>
</dbReference>
<gene>
    <name evidence="2" type="ORF">LSALG_LOCUS22304</name>
</gene>
<accession>A0AA36E575</accession>
<protein>
    <recommendedName>
        <fullName evidence="1">Ycf2 N-terminal domain-containing protein</fullName>
    </recommendedName>
</protein>
<name>A0AA36E575_LACSI</name>
<dbReference type="Pfam" id="PF05695">
    <property type="entry name" value="Ycf2"/>
    <property type="match status" value="1"/>
</dbReference>
<evidence type="ECO:0000313" key="3">
    <source>
        <dbReference type="Proteomes" id="UP001177003"/>
    </source>
</evidence>
<dbReference type="Proteomes" id="UP001177003">
    <property type="component" value="Chromosome 4"/>
</dbReference>
<evidence type="ECO:0000313" key="2">
    <source>
        <dbReference type="EMBL" id="CAI9282673.1"/>
    </source>
</evidence>
<organism evidence="2 3">
    <name type="scientific">Lactuca saligna</name>
    <name type="common">Willowleaf lettuce</name>
    <dbReference type="NCBI Taxonomy" id="75948"/>
    <lineage>
        <taxon>Eukaryota</taxon>
        <taxon>Viridiplantae</taxon>
        <taxon>Streptophyta</taxon>
        <taxon>Embryophyta</taxon>
        <taxon>Tracheophyta</taxon>
        <taxon>Spermatophyta</taxon>
        <taxon>Magnoliopsida</taxon>
        <taxon>eudicotyledons</taxon>
        <taxon>Gunneridae</taxon>
        <taxon>Pentapetalae</taxon>
        <taxon>asterids</taxon>
        <taxon>campanulids</taxon>
        <taxon>Asterales</taxon>
        <taxon>Asteraceae</taxon>
        <taxon>Cichorioideae</taxon>
        <taxon>Cichorieae</taxon>
        <taxon>Lactucinae</taxon>
        <taxon>Lactuca</taxon>
    </lineage>
</organism>
<keyword evidence="3" id="KW-1185">Reference proteome</keyword>
<sequence length="157" mass="17602">MVERKNLYLIGLLPIPMNSIGPRNDTLEESVGSSNINRLIVSLLYLPKGKKIYESSFLNPKESTWVLPITKKCSMPESNWGSRWWRDWIGKKRDSSCGQASTEVGILIHITVSKTVFFIPLTEVFRSHPNCCLYQSPSIDQGILVSSLSSPDDDAEG</sequence>
<dbReference type="AlphaFoldDB" id="A0AA36E575"/>